<evidence type="ECO:0000256" key="5">
    <source>
        <dbReference type="ARBA" id="ARBA00022729"/>
    </source>
</evidence>
<dbReference type="EMBL" id="EF633690">
    <property type="protein sequence ID" value="ABV04323.1"/>
    <property type="molecule type" value="mRNA"/>
</dbReference>
<dbReference type="Gene3D" id="2.10.90.10">
    <property type="entry name" value="Cystine-knot cytokines"/>
    <property type="match status" value="1"/>
</dbReference>
<dbReference type="InterPro" id="IPR029034">
    <property type="entry name" value="Cystine-knot_cytokine"/>
</dbReference>
<name>A8SLH4_SCHMD</name>
<keyword evidence="3" id="KW-0217">Developmental protein</keyword>
<organism evidence="7">
    <name type="scientific">Schmidtea mediterranea</name>
    <name type="common">Freshwater planarian flatworm</name>
    <dbReference type="NCBI Taxonomy" id="79327"/>
    <lineage>
        <taxon>Eukaryota</taxon>
        <taxon>Metazoa</taxon>
        <taxon>Spiralia</taxon>
        <taxon>Lophotrochozoa</taxon>
        <taxon>Platyhelminthes</taxon>
        <taxon>Rhabditophora</taxon>
        <taxon>Seriata</taxon>
        <taxon>Tricladida</taxon>
        <taxon>Continenticola</taxon>
        <taxon>Geoplanoidea</taxon>
        <taxon>Dugesiidae</taxon>
        <taxon>Schmidtea</taxon>
    </lineage>
</organism>
<dbReference type="GO" id="GO:0009953">
    <property type="term" value="P:dorsal/ventral pattern formation"/>
    <property type="evidence" value="ECO:0007669"/>
    <property type="project" value="TreeGrafter"/>
</dbReference>
<sequence>MKDFEVIFLLSILVILTQTLPKSGSEIISENLWKSFQMKNENNKQKTPKENQSNFYNISKDISIVQSAILGVEFPRLDEQPFDLNEKPPNEEMLRIFRLENLNSDFLRIFQPRESLLFPNGRIQTVPYSLMMKTSDRKWIFDRFLALPYGNNLKPRLNQKKRRLIRQFVTNFNYCPVFYKWIDKGIRFWPPWVKEGHCVNIHGSCSVPSGMFCHEDSHKTVMIFRYICLKRWTKDNCKWYKMHIPILTSCRCSCG</sequence>
<comment type="similarity">
    <text evidence="2">Belongs to the noggin family.</text>
</comment>
<feature type="signal peptide" evidence="6">
    <location>
        <begin position="1"/>
        <end position="19"/>
    </location>
</feature>
<proteinExistence type="evidence at transcript level"/>
<dbReference type="GO" id="GO:0045596">
    <property type="term" value="P:negative regulation of cell differentiation"/>
    <property type="evidence" value="ECO:0007669"/>
    <property type="project" value="InterPro"/>
</dbReference>
<dbReference type="InterPro" id="IPR008717">
    <property type="entry name" value="Noggin"/>
</dbReference>
<keyword evidence="5 6" id="KW-0732">Signal</keyword>
<dbReference type="Pfam" id="PF05806">
    <property type="entry name" value="Noggin"/>
    <property type="match status" value="1"/>
</dbReference>
<dbReference type="AlphaFoldDB" id="A8SLH4"/>
<evidence type="ECO:0000256" key="4">
    <source>
        <dbReference type="ARBA" id="ARBA00022525"/>
    </source>
</evidence>
<protein>
    <submittedName>
        <fullName evidence="7">Noggin 1</fullName>
    </submittedName>
</protein>
<dbReference type="PANTHER" id="PTHR10494:SF6">
    <property type="entry name" value="NOGGIN"/>
    <property type="match status" value="1"/>
</dbReference>
<evidence type="ECO:0000256" key="6">
    <source>
        <dbReference type="SAM" id="SignalP"/>
    </source>
</evidence>
<comment type="subcellular location">
    <subcellularLocation>
        <location evidence="1">Secreted</location>
    </subcellularLocation>
</comment>
<feature type="chain" id="PRO_5002726641" evidence="6">
    <location>
        <begin position="20"/>
        <end position="255"/>
    </location>
</feature>
<evidence type="ECO:0000313" key="7">
    <source>
        <dbReference type="EMBL" id="ABV04323.1"/>
    </source>
</evidence>
<dbReference type="GO" id="GO:0030514">
    <property type="term" value="P:negative regulation of BMP signaling pathway"/>
    <property type="evidence" value="ECO:0007669"/>
    <property type="project" value="InterPro"/>
</dbReference>
<dbReference type="OMA" id="PPNEEML"/>
<evidence type="ECO:0000256" key="3">
    <source>
        <dbReference type="ARBA" id="ARBA00022473"/>
    </source>
</evidence>
<dbReference type="SUPFAM" id="SSF57501">
    <property type="entry name" value="Cystine-knot cytokines"/>
    <property type="match status" value="1"/>
</dbReference>
<keyword evidence="4" id="KW-0964">Secreted</keyword>
<accession>A8SLH4</accession>
<dbReference type="PANTHER" id="PTHR10494">
    <property type="entry name" value="BONE MORPHOGENETIC PROTEIN INHIBITOR, NOGGIN"/>
    <property type="match status" value="1"/>
</dbReference>
<evidence type="ECO:0000256" key="1">
    <source>
        <dbReference type="ARBA" id="ARBA00004613"/>
    </source>
</evidence>
<dbReference type="Gene3D" id="1.10.287.520">
    <property type="entry name" value="Helix hairpin bin"/>
    <property type="match status" value="1"/>
</dbReference>
<dbReference type="OrthoDB" id="5950649at2759"/>
<reference evidence="7" key="1">
    <citation type="journal article" date="2007" name="Dev. Biol.">
        <title>The BMP pathway is essential for re-specification and maintenance of the dorsoventral axis in regenerating and intact planarians.</title>
        <authorList>
            <person name="Molina M.D."/>
            <person name="Salo E."/>
            <person name="Cebria F."/>
        </authorList>
    </citation>
    <scope>NUCLEOTIDE SEQUENCE</scope>
</reference>
<dbReference type="GO" id="GO:0005615">
    <property type="term" value="C:extracellular space"/>
    <property type="evidence" value="ECO:0007669"/>
    <property type="project" value="TreeGrafter"/>
</dbReference>
<evidence type="ECO:0000256" key="2">
    <source>
        <dbReference type="ARBA" id="ARBA00007480"/>
    </source>
</evidence>